<dbReference type="AlphaFoldDB" id="A0A3N1XLG2"/>
<dbReference type="InterPro" id="IPR047928">
    <property type="entry name" value="Perm_prefix_1"/>
</dbReference>
<feature type="transmembrane region" description="Helical" evidence="1">
    <location>
        <begin position="96"/>
        <end position="118"/>
    </location>
</feature>
<feature type="transmembrane region" description="Helical" evidence="1">
    <location>
        <begin position="264"/>
        <end position="285"/>
    </location>
</feature>
<evidence type="ECO:0000313" key="3">
    <source>
        <dbReference type="Proteomes" id="UP000273083"/>
    </source>
</evidence>
<dbReference type="Proteomes" id="UP000273083">
    <property type="component" value="Unassembled WGS sequence"/>
</dbReference>
<reference evidence="2 3" key="1">
    <citation type="submission" date="2018-11" db="EMBL/GenBank/DDBJ databases">
        <title>Genomic Encyclopedia of Type Strains, Phase IV (KMG-IV): sequencing the most valuable type-strain genomes for metagenomic binning, comparative biology and taxonomic classification.</title>
        <authorList>
            <person name="Goeker M."/>
        </authorList>
    </citation>
    <scope>NUCLEOTIDE SEQUENCE [LARGE SCALE GENOMIC DNA]</scope>
    <source>
        <strain evidence="2 3">DSM 26537</strain>
    </source>
</reference>
<dbReference type="OrthoDB" id="9815852at2"/>
<feature type="transmembrane region" description="Helical" evidence="1">
    <location>
        <begin position="218"/>
        <end position="238"/>
    </location>
</feature>
<dbReference type="RefSeq" id="WP_123609777.1">
    <property type="nucleotide sequence ID" value="NZ_RJVG01000006.1"/>
</dbReference>
<name>A0A3N1XLG2_9FIRM</name>
<keyword evidence="1" id="KW-1133">Transmembrane helix</keyword>
<keyword evidence="1" id="KW-0812">Transmembrane</keyword>
<feature type="transmembrane region" description="Helical" evidence="1">
    <location>
        <begin position="291"/>
        <end position="314"/>
    </location>
</feature>
<evidence type="ECO:0000313" key="2">
    <source>
        <dbReference type="EMBL" id="ROR27539.1"/>
    </source>
</evidence>
<dbReference type="NCBIfam" id="NF038403">
    <property type="entry name" value="perm_prefix_1"/>
    <property type="match status" value="1"/>
</dbReference>
<keyword evidence="3" id="KW-1185">Reference proteome</keyword>
<feature type="transmembrane region" description="Helical" evidence="1">
    <location>
        <begin position="190"/>
        <end position="212"/>
    </location>
</feature>
<feature type="transmembrane region" description="Helical" evidence="1">
    <location>
        <begin position="130"/>
        <end position="153"/>
    </location>
</feature>
<protein>
    <submittedName>
        <fullName evidence="2">Uncharacterized protein</fullName>
    </submittedName>
</protein>
<proteinExistence type="predicted"/>
<sequence length="319" mass="35953">METIKNYLENIFSSLPNTSQMDKLKNDILSNMEDKYNELKENGKTENEAIGIVISEFGNIDELLNELGIEKDSPLPVVTLDEANNYLNAQKSANRLIGIGVFLCILAPAMLILLHQLSEDRYFVIVSQEAGSILSLIPLLILIAIGVGLFIYADMKTSKYKYIENDFELPTSVKIYLEEMYEANMPKHTLSVIIGVVMCIIAPIILFISSAFDDRFSVYALSLLLFIIGIAVFIFIYYGSTKDNLSKLLKIDNFDKKKSEENKVIGAVASIVWPIAVVIFLISGFVYNQWYINWIVFPVTGILFGMFSATYSILKKENK</sequence>
<dbReference type="EMBL" id="RJVG01000006">
    <property type="protein sequence ID" value="ROR27539.1"/>
    <property type="molecule type" value="Genomic_DNA"/>
</dbReference>
<keyword evidence="1" id="KW-0472">Membrane</keyword>
<gene>
    <name evidence="2" type="ORF">EDD66_106237</name>
</gene>
<evidence type="ECO:0000256" key="1">
    <source>
        <dbReference type="SAM" id="Phobius"/>
    </source>
</evidence>
<comment type="caution">
    <text evidence="2">The sequence shown here is derived from an EMBL/GenBank/DDBJ whole genome shotgun (WGS) entry which is preliminary data.</text>
</comment>
<organism evidence="2 3">
    <name type="scientific">Mobilisporobacter senegalensis</name>
    <dbReference type="NCBI Taxonomy" id="1329262"/>
    <lineage>
        <taxon>Bacteria</taxon>
        <taxon>Bacillati</taxon>
        <taxon>Bacillota</taxon>
        <taxon>Clostridia</taxon>
        <taxon>Lachnospirales</taxon>
        <taxon>Lachnospiraceae</taxon>
        <taxon>Mobilisporobacter</taxon>
    </lineage>
</organism>
<accession>A0A3N1XLG2</accession>